<sequence>MSRKKYIVDLSDEERIELEEFVTKGTHRAEAINRARILLKADDGLTDEAICEHVGCSVGTPHRTRKAYSERGIAAIHRRKPDRDYTPKLDGRAEAHLVALACSDPPEGRTRWTYALLADRLVTLEEIEFDSISEETVRQRLKKRPEATPL</sequence>
<evidence type="ECO:0000313" key="1">
    <source>
        <dbReference type="EMBL" id="SIS22225.1"/>
    </source>
</evidence>
<name>A0A1N7HBH6_9EURY</name>
<dbReference type="GO" id="GO:0003677">
    <property type="term" value="F:DNA binding"/>
    <property type="evidence" value="ECO:0007669"/>
    <property type="project" value="UniProtKB-KW"/>
</dbReference>
<gene>
    <name evidence="1" type="ORF">SAMN05421752_1542</name>
</gene>
<dbReference type="RefSeq" id="WP_076611040.1">
    <property type="nucleotide sequence ID" value="NZ_FTNR01000054.1"/>
</dbReference>
<protein>
    <submittedName>
        <fullName evidence="1">Homeodomain-like domain-containing protein</fullName>
    </submittedName>
</protein>
<keyword evidence="2" id="KW-1185">Reference proteome</keyword>
<proteinExistence type="predicted"/>
<dbReference type="AlphaFoldDB" id="A0A1N7HBH6"/>
<evidence type="ECO:0000313" key="2">
    <source>
        <dbReference type="Proteomes" id="UP000185936"/>
    </source>
</evidence>
<dbReference type="Pfam" id="PF13565">
    <property type="entry name" value="HTH_32"/>
    <property type="match status" value="1"/>
</dbReference>
<dbReference type="SUPFAM" id="SSF46689">
    <property type="entry name" value="Homeodomain-like"/>
    <property type="match status" value="1"/>
</dbReference>
<dbReference type="InterPro" id="IPR009057">
    <property type="entry name" value="Homeodomain-like_sf"/>
</dbReference>
<dbReference type="OrthoDB" id="191053at2157"/>
<reference evidence="2" key="1">
    <citation type="submission" date="2017-01" db="EMBL/GenBank/DDBJ databases">
        <authorList>
            <person name="Varghese N."/>
            <person name="Submissions S."/>
        </authorList>
    </citation>
    <scope>NUCLEOTIDE SEQUENCE [LARGE SCALE GENOMIC DNA]</scope>
    <source>
        <strain evidence="2">type strain: HArc-</strain>
    </source>
</reference>
<keyword evidence="1" id="KW-0371">Homeobox</keyword>
<dbReference type="STRING" id="308853.SAMN05421752_1542"/>
<dbReference type="Proteomes" id="UP000185936">
    <property type="component" value="Unassembled WGS sequence"/>
</dbReference>
<accession>A0A1N7HBH6</accession>
<keyword evidence="1" id="KW-0238">DNA-binding</keyword>
<organism evidence="1 2">
    <name type="scientific">Natronorubrum thiooxidans</name>
    <dbReference type="NCBI Taxonomy" id="308853"/>
    <lineage>
        <taxon>Archaea</taxon>
        <taxon>Methanobacteriati</taxon>
        <taxon>Methanobacteriota</taxon>
        <taxon>Stenosarchaea group</taxon>
        <taxon>Halobacteria</taxon>
        <taxon>Halobacteriales</taxon>
        <taxon>Natrialbaceae</taxon>
        <taxon>Natronorubrum</taxon>
    </lineage>
</organism>
<dbReference type="EMBL" id="FTNR01000054">
    <property type="protein sequence ID" value="SIS22225.1"/>
    <property type="molecule type" value="Genomic_DNA"/>
</dbReference>